<sequence>MTGIDWSQGMLDLARQRAANLGRTVDLRQADAHHLPFTDASFDTVVCTFGLCAIPDHAQALAEMTRVLRSGGNLILVDHIESSSAPVRIVQRLLEGVTVPLGGEHFMRRPLTLIRRSAALTVTQVQRFHLGLVERVTARKN</sequence>
<dbReference type="EMBL" id="AP022578">
    <property type="protein sequence ID" value="BBX88133.1"/>
    <property type="molecule type" value="Genomic_DNA"/>
</dbReference>
<dbReference type="PANTHER" id="PTHR42912">
    <property type="entry name" value="METHYLTRANSFERASE"/>
    <property type="match status" value="1"/>
</dbReference>
<keyword evidence="3" id="KW-1185">Reference proteome</keyword>
<accession>A0ABM7IN32</accession>
<proteinExistence type="predicted"/>
<feature type="domain" description="Methyltransferase type 11" evidence="1">
    <location>
        <begin position="2"/>
        <end position="76"/>
    </location>
</feature>
<protein>
    <recommendedName>
        <fullName evidence="1">Methyltransferase type 11 domain-containing protein</fullName>
    </recommendedName>
</protein>
<dbReference type="Pfam" id="PF08241">
    <property type="entry name" value="Methyltransf_11"/>
    <property type="match status" value="1"/>
</dbReference>
<evidence type="ECO:0000313" key="3">
    <source>
        <dbReference type="Proteomes" id="UP000465609"/>
    </source>
</evidence>
<dbReference type="InterPro" id="IPR013216">
    <property type="entry name" value="Methyltransf_11"/>
</dbReference>
<organism evidence="2 3">
    <name type="scientific">Mycolicibacterium aubagnense</name>
    <dbReference type="NCBI Taxonomy" id="319707"/>
    <lineage>
        <taxon>Bacteria</taxon>
        <taxon>Bacillati</taxon>
        <taxon>Actinomycetota</taxon>
        <taxon>Actinomycetes</taxon>
        <taxon>Mycobacteriales</taxon>
        <taxon>Mycobacteriaceae</taxon>
        <taxon>Mycolicibacterium</taxon>
    </lineage>
</organism>
<keyword evidence="2" id="KW-0614">Plasmid</keyword>
<reference evidence="2 3" key="1">
    <citation type="journal article" date="2019" name="Emerg. Microbes Infect.">
        <title>Comprehensive subspecies identification of 175 nontuberculous mycobacteria species based on 7547 genomic profiles.</title>
        <authorList>
            <person name="Matsumoto Y."/>
            <person name="Kinjo T."/>
            <person name="Motooka D."/>
            <person name="Nabeya D."/>
            <person name="Jung N."/>
            <person name="Uechi K."/>
            <person name="Horii T."/>
            <person name="Iida T."/>
            <person name="Fujita J."/>
            <person name="Nakamura S."/>
        </authorList>
    </citation>
    <scope>NUCLEOTIDE SEQUENCE [LARGE SCALE GENOMIC DNA]</scope>
    <source>
        <strain evidence="2 3">JCM 15296</strain>
        <plasmid evidence="2">pJCM15296</plasmid>
    </source>
</reference>
<dbReference type="InterPro" id="IPR050508">
    <property type="entry name" value="Methyltransf_Superfamily"/>
</dbReference>
<dbReference type="Proteomes" id="UP000465609">
    <property type="component" value="Plasmid pJCM15296"/>
</dbReference>
<dbReference type="PANTHER" id="PTHR42912:SF96">
    <property type="entry name" value="METHYLTRANSFERASE DOMAIN-CONTAINING PROTEIN"/>
    <property type="match status" value="1"/>
</dbReference>
<name>A0ABM7IN32_9MYCO</name>
<dbReference type="InterPro" id="IPR029063">
    <property type="entry name" value="SAM-dependent_MTases_sf"/>
</dbReference>
<geneLocation type="plasmid" evidence="2 3">
    <name>pJCM15296</name>
</geneLocation>
<dbReference type="SUPFAM" id="SSF53335">
    <property type="entry name" value="S-adenosyl-L-methionine-dependent methyltransferases"/>
    <property type="match status" value="1"/>
</dbReference>
<gene>
    <name evidence="2" type="ORF">MAUB_63340</name>
</gene>
<evidence type="ECO:0000313" key="2">
    <source>
        <dbReference type="EMBL" id="BBX88133.1"/>
    </source>
</evidence>
<dbReference type="CDD" id="cd02440">
    <property type="entry name" value="AdoMet_MTases"/>
    <property type="match status" value="1"/>
</dbReference>
<dbReference type="Gene3D" id="3.40.50.150">
    <property type="entry name" value="Vaccinia Virus protein VP39"/>
    <property type="match status" value="1"/>
</dbReference>
<evidence type="ECO:0000259" key="1">
    <source>
        <dbReference type="Pfam" id="PF08241"/>
    </source>
</evidence>